<evidence type="ECO:0000313" key="2">
    <source>
        <dbReference type="Proteomes" id="UP001189624"/>
    </source>
</evidence>
<sequence length="110" mass="12554">MACATRGSHRLSQFKLDGDGHVHANQVHGHVHANHVHHMIEFLYLSGFKSTETAVTVSFFLKKLMEYESMARVRTAEIMAMKVENGNFRHGGSSRQSDIRYSKELDITYM</sequence>
<keyword evidence="2" id="KW-1185">Reference proteome</keyword>
<proteinExistence type="predicted"/>
<dbReference type="AlphaFoldDB" id="A0AA86S9K8"/>
<dbReference type="Gramene" id="rna-AYBTSS11_LOCUS5894">
    <property type="protein sequence ID" value="CAJ1932590.1"/>
    <property type="gene ID" value="gene-AYBTSS11_LOCUS5894"/>
</dbReference>
<organism evidence="1 2">
    <name type="scientific">Sphenostylis stenocarpa</name>
    <dbReference type="NCBI Taxonomy" id="92480"/>
    <lineage>
        <taxon>Eukaryota</taxon>
        <taxon>Viridiplantae</taxon>
        <taxon>Streptophyta</taxon>
        <taxon>Embryophyta</taxon>
        <taxon>Tracheophyta</taxon>
        <taxon>Spermatophyta</taxon>
        <taxon>Magnoliopsida</taxon>
        <taxon>eudicotyledons</taxon>
        <taxon>Gunneridae</taxon>
        <taxon>Pentapetalae</taxon>
        <taxon>rosids</taxon>
        <taxon>fabids</taxon>
        <taxon>Fabales</taxon>
        <taxon>Fabaceae</taxon>
        <taxon>Papilionoideae</taxon>
        <taxon>50 kb inversion clade</taxon>
        <taxon>NPAAA clade</taxon>
        <taxon>indigoferoid/millettioid clade</taxon>
        <taxon>Phaseoleae</taxon>
        <taxon>Sphenostylis</taxon>
    </lineage>
</organism>
<dbReference type="EMBL" id="OY731399">
    <property type="protein sequence ID" value="CAJ1932590.1"/>
    <property type="molecule type" value="Genomic_DNA"/>
</dbReference>
<reference evidence="1" key="1">
    <citation type="submission" date="2023-10" db="EMBL/GenBank/DDBJ databases">
        <authorList>
            <person name="Domelevo Entfellner J.-B."/>
        </authorList>
    </citation>
    <scope>NUCLEOTIDE SEQUENCE</scope>
</reference>
<evidence type="ECO:0000313" key="1">
    <source>
        <dbReference type="EMBL" id="CAJ1932590.1"/>
    </source>
</evidence>
<protein>
    <submittedName>
        <fullName evidence="1">Uncharacterized protein</fullName>
    </submittedName>
</protein>
<accession>A0AA86S9K8</accession>
<name>A0AA86S9K8_9FABA</name>
<dbReference type="Proteomes" id="UP001189624">
    <property type="component" value="Chromosome 2"/>
</dbReference>
<gene>
    <name evidence="1" type="ORF">AYBTSS11_LOCUS5894</name>
</gene>